<dbReference type="InterPro" id="IPR011330">
    <property type="entry name" value="Glyco_hydro/deAcase_b/a-brl"/>
</dbReference>
<evidence type="ECO:0000256" key="1">
    <source>
        <dbReference type="ARBA" id="ARBA00009792"/>
    </source>
</evidence>
<comment type="similarity">
    <text evidence="1">Belongs to the glycosyl hydrolase 38 family.</text>
</comment>
<dbReference type="Pfam" id="PF01074">
    <property type="entry name" value="Glyco_hydro_38N"/>
    <property type="match status" value="1"/>
</dbReference>
<keyword evidence="4" id="KW-0326">Glycosidase</keyword>
<dbReference type="GO" id="GO:0009313">
    <property type="term" value="P:oligosaccharide catabolic process"/>
    <property type="evidence" value="ECO:0007669"/>
    <property type="project" value="TreeGrafter"/>
</dbReference>
<keyword evidence="3" id="KW-0378">Hydrolase</keyword>
<dbReference type="OrthoDB" id="9764050at2"/>
<dbReference type="Pfam" id="PF09261">
    <property type="entry name" value="Alpha-mann_mid"/>
    <property type="match status" value="1"/>
</dbReference>
<dbReference type="GO" id="GO:0004559">
    <property type="term" value="F:alpha-mannosidase activity"/>
    <property type="evidence" value="ECO:0007669"/>
    <property type="project" value="InterPro"/>
</dbReference>
<dbReference type="GO" id="GO:0006013">
    <property type="term" value="P:mannose metabolic process"/>
    <property type="evidence" value="ECO:0007669"/>
    <property type="project" value="InterPro"/>
</dbReference>
<dbReference type="InterPro" id="IPR015341">
    <property type="entry name" value="Glyco_hydro_38_cen"/>
</dbReference>
<dbReference type="RefSeq" id="WP_047876103.1">
    <property type="nucleotide sequence ID" value="NZ_BMYC01000006.1"/>
</dbReference>
<dbReference type="InterPro" id="IPR028995">
    <property type="entry name" value="Glyco_hydro_57/38_cen_sf"/>
</dbReference>
<dbReference type="PANTHER" id="PTHR46017:SF2">
    <property type="entry name" value="MANNOSYLGLYCERATE HYDROLASE"/>
    <property type="match status" value="1"/>
</dbReference>
<dbReference type="InterPro" id="IPR011682">
    <property type="entry name" value="Glyco_hydro_38_C"/>
</dbReference>
<dbReference type="AlphaFoldDB" id="A0A0J1GHM6"/>
<proteinExistence type="inferred from homology"/>
<dbReference type="GO" id="GO:0030246">
    <property type="term" value="F:carbohydrate binding"/>
    <property type="evidence" value="ECO:0007669"/>
    <property type="project" value="InterPro"/>
</dbReference>
<dbReference type="Pfam" id="PF17677">
    <property type="entry name" value="Glyco_hydro38C2"/>
    <property type="match status" value="1"/>
</dbReference>
<dbReference type="SMART" id="SM00872">
    <property type="entry name" value="Alpha-mann_mid"/>
    <property type="match status" value="1"/>
</dbReference>
<evidence type="ECO:0000313" key="7">
    <source>
        <dbReference type="Proteomes" id="UP000036426"/>
    </source>
</evidence>
<feature type="domain" description="Glycoside hydrolase family 38 central" evidence="5">
    <location>
        <begin position="273"/>
        <end position="351"/>
    </location>
</feature>
<dbReference type="Gene3D" id="2.70.98.30">
    <property type="entry name" value="Golgi alpha-mannosidase II, domain 4"/>
    <property type="match status" value="1"/>
</dbReference>
<evidence type="ECO:0000256" key="3">
    <source>
        <dbReference type="ARBA" id="ARBA00022801"/>
    </source>
</evidence>
<evidence type="ECO:0000259" key="5">
    <source>
        <dbReference type="SMART" id="SM00872"/>
    </source>
</evidence>
<comment type="caution">
    <text evidence="6">The sequence shown here is derived from an EMBL/GenBank/DDBJ whole genome shotgun (WGS) entry which is preliminary data.</text>
</comment>
<gene>
    <name evidence="6" type="ORF">ABT58_19465</name>
</gene>
<dbReference type="InterPro" id="IPR011013">
    <property type="entry name" value="Gal_mutarotase_sf_dom"/>
</dbReference>
<organism evidence="6 7">
    <name type="scientific">Photobacterium aphoticum</name>
    <dbReference type="NCBI Taxonomy" id="754436"/>
    <lineage>
        <taxon>Bacteria</taxon>
        <taxon>Pseudomonadati</taxon>
        <taxon>Pseudomonadota</taxon>
        <taxon>Gammaproteobacteria</taxon>
        <taxon>Vibrionales</taxon>
        <taxon>Vibrionaceae</taxon>
        <taxon>Photobacterium</taxon>
    </lineage>
</organism>
<dbReference type="SUPFAM" id="SSF88688">
    <property type="entry name" value="Families 57/38 glycoside transferase middle domain"/>
    <property type="match status" value="1"/>
</dbReference>
<sequence>MDKTAKTCHVIPHTHWDFEWYFSTHESLIQLIYHMDEVMTALETGQTQTYLLDGQLSIVEDYLAHCPEHTERFTRLVQDGKLIIGPWYSQTDQLIISGESIVRNLAMGMQIGAQFGPVMKIGYVPDSFGQSIDMPKIYRGVGIDKTVFWRGLSTDVCPTREFIWTCEDGSQVRGYNIKNGYFVGSYVMDFDDPTPLCQQAEEGTLANNIAIPLGGDQRYVDKEIASRLAVCNQSTADYELVESSYDQLFKALDAEGRDWPTISGELIDGQVSKIHRSIYSSRYDHKFFNDKIERRLCYQLEPLMVMAAQHGIKPKRTLLDQVWKVLMRNHAHDSAGGCNTDKTNKIILARYEQADQMSGSAVDYLVRKLADSQPQAAQGGIDGRITLFNTLPFGREPLIQMSIATEQPHFVLQDINGHPIAFDVLAQEPIYRGSIQRDPSQNDPSLYYYQTQVAFYYALPPSGFVSIQVRDAQVEEALTVCALTPCDATTQSEISISNDRYQLSVKDGQITLFDHQLQQAWPNCLTLLDMGDDGDTYDYSPPAQDWLLTLDWRESRFSVQQGQHLQTLFIEGEWALPQDLTARAERLCNGHMGYSLAISLSDAASPLTMRVELDNQVDDHRVQLVVSAPFNTETSWSDTPFGVVERANTPAHLHDWREAGWKEEPSPIYPMLHMANLHNDEMSLTVLAKGVKEYEMRADNQLALTLFRGVGWLGKPDLQRRPGIASGQQFKYIPTPDSQLRGPIEAEFAVVIDRQFDAAAIQRAWQQYAVDVLPYQAQSLNQFTNTLKYFVMHPLTHKVADHAQGITLQSDELVLSALKPTMSGDGVLIRVYNPSSQTVASAGELHLPMAFREMVEVNLCEHPVATPVVCLGTVPLVHFKPKQIRSFIVR</sequence>
<dbReference type="InterPro" id="IPR000602">
    <property type="entry name" value="Glyco_hydro_38_N"/>
</dbReference>
<dbReference type="CDD" id="cd10815">
    <property type="entry name" value="GH38N_AMII_EcMngB_like"/>
    <property type="match status" value="1"/>
</dbReference>
<dbReference type="PANTHER" id="PTHR46017">
    <property type="entry name" value="ALPHA-MANNOSIDASE 2C1"/>
    <property type="match status" value="1"/>
</dbReference>
<dbReference type="Proteomes" id="UP000036426">
    <property type="component" value="Unassembled WGS sequence"/>
</dbReference>
<keyword evidence="7" id="KW-1185">Reference proteome</keyword>
<dbReference type="Gene3D" id="1.20.1270.50">
    <property type="entry name" value="Glycoside hydrolase family 38, central domain"/>
    <property type="match status" value="1"/>
</dbReference>
<dbReference type="GO" id="GO:0046872">
    <property type="term" value="F:metal ion binding"/>
    <property type="evidence" value="ECO:0007669"/>
    <property type="project" value="UniProtKB-KW"/>
</dbReference>
<protein>
    <recommendedName>
        <fullName evidence="5">Glycoside hydrolase family 38 central domain-containing protein</fullName>
    </recommendedName>
</protein>
<evidence type="ECO:0000313" key="6">
    <source>
        <dbReference type="EMBL" id="KLU99184.1"/>
    </source>
</evidence>
<dbReference type="SUPFAM" id="SSF88713">
    <property type="entry name" value="Glycoside hydrolase/deacetylase"/>
    <property type="match status" value="1"/>
</dbReference>
<dbReference type="InterPro" id="IPR041147">
    <property type="entry name" value="GH38_C"/>
</dbReference>
<dbReference type="Pfam" id="PF07748">
    <property type="entry name" value="Glyco_hydro_38C"/>
    <property type="match status" value="1"/>
</dbReference>
<keyword evidence="2" id="KW-0479">Metal-binding</keyword>
<accession>A0A0J1GHM6</accession>
<dbReference type="Gene3D" id="3.20.110.10">
    <property type="entry name" value="Glycoside hydrolase 38, N terminal domain"/>
    <property type="match status" value="1"/>
</dbReference>
<dbReference type="EMBL" id="LDOV01000037">
    <property type="protein sequence ID" value="KLU99184.1"/>
    <property type="molecule type" value="Genomic_DNA"/>
</dbReference>
<name>A0A0J1GHM6_9GAMM</name>
<dbReference type="SUPFAM" id="SSF74650">
    <property type="entry name" value="Galactose mutarotase-like"/>
    <property type="match status" value="1"/>
</dbReference>
<dbReference type="InterPro" id="IPR027291">
    <property type="entry name" value="Glyco_hydro_38_N_sf"/>
</dbReference>
<evidence type="ECO:0000256" key="2">
    <source>
        <dbReference type="ARBA" id="ARBA00022723"/>
    </source>
</evidence>
<dbReference type="PATRIC" id="fig|754436.4.peg.4119"/>
<reference evidence="6 7" key="1">
    <citation type="submission" date="2015-05" db="EMBL/GenBank/DDBJ databases">
        <title>Photobacterium galathea sp. nov.</title>
        <authorList>
            <person name="Machado H."/>
            <person name="Gram L."/>
        </authorList>
    </citation>
    <scope>NUCLEOTIDE SEQUENCE [LARGE SCALE GENOMIC DNA]</scope>
    <source>
        <strain evidence="6 7">DSM 25995</strain>
    </source>
</reference>
<evidence type="ECO:0000256" key="4">
    <source>
        <dbReference type="ARBA" id="ARBA00023295"/>
    </source>
</evidence>
<dbReference type="InterPro" id="IPR037094">
    <property type="entry name" value="Glyco_hydro_38_cen_sf"/>
</dbReference>